<dbReference type="InParanoid" id="A0A369JLI8"/>
<evidence type="ECO:0000313" key="1">
    <source>
        <dbReference type="EMBL" id="RDB22202.1"/>
    </source>
</evidence>
<accession>A0A369JLI8</accession>
<dbReference type="EMBL" id="LUEZ02000052">
    <property type="protein sequence ID" value="RDB22202.1"/>
    <property type="molecule type" value="Genomic_DNA"/>
</dbReference>
<protein>
    <submittedName>
        <fullName evidence="1">Uncharacterized protein</fullName>
    </submittedName>
</protein>
<gene>
    <name evidence="1" type="ORF">Hypma_010722</name>
</gene>
<keyword evidence="2" id="KW-1185">Reference proteome</keyword>
<dbReference type="STRING" id="39966.A0A369JLI8"/>
<dbReference type="Proteomes" id="UP000076154">
    <property type="component" value="Unassembled WGS sequence"/>
</dbReference>
<evidence type="ECO:0000313" key="2">
    <source>
        <dbReference type="Proteomes" id="UP000076154"/>
    </source>
</evidence>
<reference evidence="1" key="1">
    <citation type="submission" date="2018-04" db="EMBL/GenBank/DDBJ databases">
        <title>Whole genome sequencing of Hypsizygus marmoreus.</title>
        <authorList>
            <person name="Choi I.-G."/>
            <person name="Min B."/>
            <person name="Kim J.-G."/>
            <person name="Kim S."/>
            <person name="Oh Y.-L."/>
            <person name="Kong W.-S."/>
            <person name="Park H."/>
            <person name="Jeong J."/>
            <person name="Song E.-S."/>
        </authorList>
    </citation>
    <scope>NUCLEOTIDE SEQUENCE [LARGE SCALE GENOMIC DNA]</scope>
    <source>
        <strain evidence="1">51987-8</strain>
    </source>
</reference>
<comment type="caution">
    <text evidence="1">The sequence shown here is derived from an EMBL/GenBank/DDBJ whole genome shotgun (WGS) entry which is preliminary data.</text>
</comment>
<proteinExistence type="predicted"/>
<dbReference type="AlphaFoldDB" id="A0A369JLI8"/>
<organism evidence="1 2">
    <name type="scientific">Hypsizygus marmoreus</name>
    <name type="common">White beech mushroom</name>
    <name type="synonym">Agaricus marmoreus</name>
    <dbReference type="NCBI Taxonomy" id="39966"/>
    <lineage>
        <taxon>Eukaryota</taxon>
        <taxon>Fungi</taxon>
        <taxon>Dikarya</taxon>
        <taxon>Basidiomycota</taxon>
        <taxon>Agaricomycotina</taxon>
        <taxon>Agaricomycetes</taxon>
        <taxon>Agaricomycetidae</taxon>
        <taxon>Agaricales</taxon>
        <taxon>Tricholomatineae</taxon>
        <taxon>Lyophyllaceae</taxon>
        <taxon>Hypsizygus</taxon>
    </lineage>
</organism>
<sequence length="189" mass="20914">MKVTKDDAYLDIVLPARGIGTILIPSGQGLPQNQLVHETSKMAGAHHVTYGNGYSSLAPVVDSVSGYKVDATPYVTFNFNYRPMSILISFLDGPSPEYSCQNGRTCRRGSPSHRVKEIETGIGQFGGELLRRSFGIHLGSFTSGWIIESQTECLITLFLQHILYYCTMNLDHKLSSLVPESRTRMIIVN</sequence>
<name>A0A369JLI8_HYPMA</name>